<evidence type="ECO:0000256" key="1">
    <source>
        <dbReference type="SAM" id="MobiDB-lite"/>
    </source>
</evidence>
<protein>
    <submittedName>
        <fullName evidence="3">Uncharacterized protein</fullName>
    </submittedName>
</protein>
<name>A0A084AUI7_STACB</name>
<dbReference type="EMBL" id="KL648555">
    <property type="protein sequence ID" value="KEY68966.1"/>
    <property type="molecule type" value="Genomic_DNA"/>
</dbReference>
<feature type="signal peptide" evidence="2">
    <location>
        <begin position="1"/>
        <end position="17"/>
    </location>
</feature>
<feature type="chain" id="PRO_5001771320" evidence="2">
    <location>
        <begin position="18"/>
        <end position="246"/>
    </location>
</feature>
<dbReference type="HOGENOM" id="CLU_1077711_0_0_1"/>
<dbReference type="Proteomes" id="UP000028045">
    <property type="component" value="Unassembled WGS sequence"/>
</dbReference>
<keyword evidence="2" id="KW-0732">Signal</keyword>
<evidence type="ECO:0000256" key="2">
    <source>
        <dbReference type="SAM" id="SignalP"/>
    </source>
</evidence>
<dbReference type="AlphaFoldDB" id="A0A084AUI7"/>
<feature type="compositionally biased region" description="Low complexity" evidence="1">
    <location>
        <begin position="167"/>
        <end position="205"/>
    </location>
</feature>
<organism evidence="3 4">
    <name type="scientific">Stachybotrys chartarum (strain CBS 109288 / IBT 7711)</name>
    <name type="common">Toxic black mold</name>
    <name type="synonym">Stilbospora chartarum</name>
    <dbReference type="NCBI Taxonomy" id="1280523"/>
    <lineage>
        <taxon>Eukaryota</taxon>
        <taxon>Fungi</taxon>
        <taxon>Dikarya</taxon>
        <taxon>Ascomycota</taxon>
        <taxon>Pezizomycotina</taxon>
        <taxon>Sordariomycetes</taxon>
        <taxon>Hypocreomycetidae</taxon>
        <taxon>Hypocreales</taxon>
        <taxon>Stachybotryaceae</taxon>
        <taxon>Stachybotrys</taxon>
    </lineage>
</organism>
<gene>
    <name evidence="3" type="ORF">S7711_04631</name>
</gene>
<reference evidence="3 4" key="1">
    <citation type="journal article" date="2014" name="BMC Genomics">
        <title>Comparative genome sequencing reveals chemotype-specific gene clusters in the toxigenic black mold Stachybotrys.</title>
        <authorList>
            <person name="Semeiks J."/>
            <person name="Borek D."/>
            <person name="Otwinowski Z."/>
            <person name="Grishin N.V."/>
        </authorList>
    </citation>
    <scope>NUCLEOTIDE SEQUENCE [LARGE SCALE GENOMIC DNA]</scope>
    <source>
        <strain evidence="4">CBS 109288 / IBT 7711</strain>
    </source>
</reference>
<keyword evidence="4" id="KW-1185">Reference proteome</keyword>
<dbReference type="OrthoDB" id="5426294at2759"/>
<proteinExistence type="predicted"/>
<feature type="region of interest" description="Disordered" evidence="1">
    <location>
        <begin position="145"/>
        <end position="227"/>
    </location>
</feature>
<sequence length="246" mass="24918">MKSSILAIAASLALCQAQNEDPGGNPGGDLPVACAQANATYCFGGGIILICDENSLGTPSYCSELLEGYPPYGGTADCWESSNVAGDASCQKNCVVYSEDPFTLAADECRPSHTATLETMPGPTDIPVTDLPTSSGPVIVDPVPTTVTFTHPTQPPYANETTTIPTSYSSAPSQSEQPEQPSSSGGSSSDTTATTVPPSLSSSPGSPTPTPENPSPEDPELPPGAASANRVGNILAVVGFVAALLV</sequence>
<evidence type="ECO:0000313" key="4">
    <source>
        <dbReference type="Proteomes" id="UP000028045"/>
    </source>
</evidence>
<evidence type="ECO:0000313" key="3">
    <source>
        <dbReference type="EMBL" id="KEY68966.1"/>
    </source>
</evidence>
<accession>A0A084AUI7</accession>